<dbReference type="PANTHER" id="PTHR34471">
    <property type="entry name" value="ARGININE REPRESSOR"/>
    <property type="match status" value="1"/>
</dbReference>
<keyword evidence="6 7" id="KW-0804">Transcription</keyword>
<comment type="similarity">
    <text evidence="2 7">Belongs to the ArgR family.</text>
</comment>
<dbReference type="InterPro" id="IPR020899">
    <property type="entry name" value="Arg_repress_C"/>
</dbReference>
<dbReference type="PRINTS" id="PR01467">
    <property type="entry name" value="ARGREPRESSOR"/>
</dbReference>
<dbReference type="InterPro" id="IPR020900">
    <property type="entry name" value="Arg_repress_DNA-bd"/>
</dbReference>
<keyword evidence="12" id="KW-1185">Reference proteome</keyword>
<evidence type="ECO:0000256" key="2">
    <source>
        <dbReference type="ARBA" id="ARBA00008316"/>
    </source>
</evidence>
<keyword evidence="5 7" id="KW-0238">DNA-binding</keyword>
<proteinExistence type="inferred from homology"/>
<comment type="subcellular location">
    <subcellularLocation>
        <location evidence="1 7">Cytoplasm</location>
    </subcellularLocation>
</comment>
<evidence type="ECO:0000313" key="11">
    <source>
        <dbReference type="EMBL" id="WAH42881.1"/>
    </source>
</evidence>
<keyword evidence="4 7" id="KW-0805">Transcription regulation</keyword>
<dbReference type="Pfam" id="PF02863">
    <property type="entry name" value="Arg_repressor_C"/>
    <property type="match status" value="1"/>
</dbReference>
<accession>A0ABY6ZL82</accession>
<dbReference type="Proteomes" id="UP001164761">
    <property type="component" value="Chromosome"/>
</dbReference>
<dbReference type="Gene3D" id="1.10.10.10">
    <property type="entry name" value="Winged helix-like DNA-binding domain superfamily/Winged helix DNA-binding domain"/>
    <property type="match status" value="1"/>
</dbReference>
<dbReference type="RefSeq" id="WP_268006756.1">
    <property type="nucleotide sequence ID" value="NZ_BSUT01000001.1"/>
</dbReference>
<keyword evidence="7" id="KW-0678">Repressor</keyword>
<evidence type="ECO:0000256" key="4">
    <source>
        <dbReference type="ARBA" id="ARBA00023015"/>
    </source>
</evidence>
<feature type="domain" description="Arginine repressor C-terminal" evidence="10">
    <location>
        <begin position="79"/>
        <end position="144"/>
    </location>
</feature>
<evidence type="ECO:0000256" key="7">
    <source>
        <dbReference type="HAMAP-Rule" id="MF_00173"/>
    </source>
</evidence>
<dbReference type="Gene3D" id="3.30.1360.40">
    <property type="match status" value="1"/>
</dbReference>
<dbReference type="InterPro" id="IPR036390">
    <property type="entry name" value="WH_DNA-bd_sf"/>
</dbReference>
<evidence type="ECO:0000259" key="9">
    <source>
        <dbReference type="Pfam" id="PF01316"/>
    </source>
</evidence>
<evidence type="ECO:0000313" key="12">
    <source>
        <dbReference type="Proteomes" id="UP001164761"/>
    </source>
</evidence>
<sequence length="154" mass="16978">MKEQRLMRIRELVSQQEIETQEELVRALEDSGFAVTQATISRDIKELQLIKVVGTNGRYKYAIPVIASSVTLETLRRKLADVFVSQARAQNLVVIKVLPGNAQAIGFMIDSMNQAGLLGTIAGDDTILLVCADDDAATRLLETLLQHTDPRAVE</sequence>
<reference evidence="11" key="1">
    <citation type="submission" date="2022-08" db="EMBL/GenBank/DDBJ databases">
        <title>Alicyclobacillus fastidiosus DSM 17978, complete genome.</title>
        <authorList>
            <person name="Wang Q."/>
            <person name="Cai R."/>
            <person name="Wang Z."/>
        </authorList>
    </citation>
    <scope>NUCLEOTIDE SEQUENCE</scope>
    <source>
        <strain evidence="11">DSM 17978</strain>
    </source>
</reference>
<dbReference type="EMBL" id="CP104067">
    <property type="protein sequence ID" value="WAH42881.1"/>
    <property type="molecule type" value="Genomic_DNA"/>
</dbReference>
<dbReference type="SUPFAM" id="SSF55252">
    <property type="entry name" value="C-terminal domain of arginine repressor"/>
    <property type="match status" value="1"/>
</dbReference>
<gene>
    <name evidence="7 11" type="primary">argR</name>
    <name evidence="11" type="ORF">NZD89_05485</name>
</gene>
<protein>
    <recommendedName>
        <fullName evidence="7 8">Arginine repressor</fullName>
    </recommendedName>
</protein>
<keyword evidence="7" id="KW-0028">Amino-acid biosynthesis</keyword>
<evidence type="ECO:0000256" key="5">
    <source>
        <dbReference type="ARBA" id="ARBA00023125"/>
    </source>
</evidence>
<feature type="domain" description="Arginine repressor DNA-binding" evidence="9">
    <location>
        <begin position="2"/>
        <end position="64"/>
    </location>
</feature>
<organism evidence="11 12">
    <name type="scientific">Alicyclobacillus fastidiosus</name>
    <dbReference type="NCBI Taxonomy" id="392011"/>
    <lineage>
        <taxon>Bacteria</taxon>
        <taxon>Bacillati</taxon>
        <taxon>Bacillota</taxon>
        <taxon>Bacilli</taxon>
        <taxon>Bacillales</taxon>
        <taxon>Alicyclobacillaceae</taxon>
        <taxon>Alicyclobacillus</taxon>
    </lineage>
</organism>
<dbReference type="NCBIfam" id="TIGR01529">
    <property type="entry name" value="argR_whole"/>
    <property type="match status" value="1"/>
</dbReference>
<evidence type="ECO:0000256" key="6">
    <source>
        <dbReference type="ARBA" id="ARBA00023163"/>
    </source>
</evidence>
<comment type="pathway">
    <text evidence="7">Amino-acid biosynthesis; L-arginine biosynthesis [regulation].</text>
</comment>
<dbReference type="InterPro" id="IPR036388">
    <property type="entry name" value="WH-like_DNA-bd_sf"/>
</dbReference>
<dbReference type="InterPro" id="IPR001669">
    <property type="entry name" value="Arg_repress"/>
</dbReference>
<keyword evidence="3 7" id="KW-0963">Cytoplasm</keyword>
<dbReference type="InterPro" id="IPR036251">
    <property type="entry name" value="Arg_repress_C_sf"/>
</dbReference>
<dbReference type="Pfam" id="PF01316">
    <property type="entry name" value="Arg_repressor"/>
    <property type="match status" value="1"/>
</dbReference>
<evidence type="ECO:0000256" key="8">
    <source>
        <dbReference type="NCBIfam" id="TIGR01529"/>
    </source>
</evidence>
<dbReference type="HAMAP" id="MF_00173">
    <property type="entry name" value="Arg_repressor"/>
    <property type="match status" value="1"/>
</dbReference>
<comment type="function">
    <text evidence="7">Regulates arginine biosynthesis genes.</text>
</comment>
<evidence type="ECO:0000259" key="10">
    <source>
        <dbReference type="Pfam" id="PF02863"/>
    </source>
</evidence>
<dbReference type="PANTHER" id="PTHR34471:SF1">
    <property type="entry name" value="ARGININE REPRESSOR"/>
    <property type="match status" value="1"/>
</dbReference>
<dbReference type="SUPFAM" id="SSF46785">
    <property type="entry name" value="Winged helix' DNA-binding domain"/>
    <property type="match status" value="1"/>
</dbReference>
<keyword evidence="7" id="KW-0055">Arginine biosynthesis</keyword>
<name>A0ABY6ZL82_9BACL</name>
<evidence type="ECO:0000256" key="3">
    <source>
        <dbReference type="ARBA" id="ARBA00022490"/>
    </source>
</evidence>
<evidence type="ECO:0000256" key="1">
    <source>
        <dbReference type="ARBA" id="ARBA00004496"/>
    </source>
</evidence>